<accession>A0A3U9TD04</accession>
<dbReference type="EMBL" id="AAIAJV010000046">
    <property type="protein sequence ID" value="ECC1608985.1"/>
    <property type="molecule type" value="Genomic_DNA"/>
</dbReference>
<dbReference type="PANTHER" id="PTHR30587:SF3">
    <property type="entry name" value="VIRULENCE PROTEIN YSCR"/>
    <property type="match status" value="1"/>
</dbReference>
<dbReference type="AlphaFoldDB" id="A0A344QXK9"/>
<accession>A0A344QXK9</accession>
<keyword evidence="4 7" id="KW-0812">Transmembrane</keyword>
<evidence type="ECO:0000256" key="6">
    <source>
        <dbReference type="ARBA" id="ARBA00023136"/>
    </source>
</evidence>
<sequence length="217" mass="24166">MSQLSVIGGQPILLIVIFFLLSVLPIFVVIGTSFLKIVIVLGILKNALGIQQVPPNMAITSVALVLTMFIMSPVILKINDNIEKNPINYSDRDFYQKVEQGILSPYRVFLKKNTLEKDISFFESAAKKKLGNDTVLKEDSIFILLPAFTLGQLEAAFKVGFLLYLPFIAIDLIISNILLALGMMMVSPVTISIPFKILLFILVGGWQKIFEYLLVVN</sequence>
<evidence type="ECO:0000313" key="8">
    <source>
        <dbReference type="EMBL" id="ECC1608985.1"/>
    </source>
</evidence>
<organism evidence="9">
    <name type="scientific">Salmonella enterica subsp. salamae</name>
    <dbReference type="NCBI Taxonomy" id="59202"/>
    <lineage>
        <taxon>Bacteria</taxon>
        <taxon>Pseudomonadati</taxon>
        <taxon>Pseudomonadota</taxon>
        <taxon>Gammaproteobacteria</taxon>
        <taxon>Enterobacterales</taxon>
        <taxon>Enterobacteriaceae</taxon>
        <taxon>Salmonella</taxon>
    </lineage>
</organism>
<dbReference type="NCBIfam" id="NF009438">
    <property type="entry name" value="PRK12797.1"/>
    <property type="match status" value="1"/>
</dbReference>
<dbReference type="InterPro" id="IPR005838">
    <property type="entry name" value="T3SS_IM_P"/>
</dbReference>
<feature type="transmembrane region" description="Helical" evidence="7">
    <location>
        <begin position="197"/>
        <end position="216"/>
    </location>
</feature>
<evidence type="ECO:0000256" key="2">
    <source>
        <dbReference type="ARBA" id="ARBA00006257"/>
    </source>
</evidence>
<keyword evidence="6 7" id="KW-0472">Membrane</keyword>
<protein>
    <submittedName>
        <fullName evidence="9">EscR/YscR/HrcR family type III secretion system export apparatus protein</fullName>
    </submittedName>
</protein>
<dbReference type="PANTHER" id="PTHR30587">
    <property type="entry name" value="FLAGELLAR BIOSYNTHETIC PROTEIN FLIP"/>
    <property type="match status" value="1"/>
</dbReference>
<dbReference type="EMBL" id="AAIIOQ010000001">
    <property type="protein sequence ID" value="ECE6358416.1"/>
    <property type="molecule type" value="Genomic_DNA"/>
</dbReference>
<evidence type="ECO:0000256" key="4">
    <source>
        <dbReference type="ARBA" id="ARBA00022692"/>
    </source>
</evidence>
<gene>
    <name evidence="9" type="ORF">DPA05_01565</name>
    <name evidence="8" type="ORF">FNI14_24100</name>
</gene>
<dbReference type="STRING" id="1243604.LFZ48_14075"/>
<evidence type="ECO:0000313" key="9">
    <source>
        <dbReference type="EMBL" id="ECE6358416.1"/>
    </source>
</evidence>
<feature type="transmembrane region" description="Helical" evidence="7">
    <location>
        <begin position="12"/>
        <end position="44"/>
    </location>
</feature>
<evidence type="ECO:0000256" key="5">
    <source>
        <dbReference type="ARBA" id="ARBA00022989"/>
    </source>
</evidence>
<comment type="caution">
    <text evidence="9">The sequence shown here is derived from an EMBL/GenBank/DDBJ whole genome shotgun (WGS) entry which is preliminary data.</text>
</comment>
<comment type="similarity">
    <text evidence="2 7">Belongs to the FliP/MopC/SpaP family.</text>
</comment>
<dbReference type="NCBIfam" id="TIGR01102">
    <property type="entry name" value="yscR"/>
    <property type="match status" value="1"/>
</dbReference>
<feature type="transmembrane region" description="Helical" evidence="7">
    <location>
        <begin position="161"/>
        <end position="185"/>
    </location>
</feature>
<evidence type="ECO:0000256" key="1">
    <source>
        <dbReference type="ARBA" id="ARBA00004651"/>
    </source>
</evidence>
<dbReference type="PROSITE" id="PS01061">
    <property type="entry name" value="FLIP_2"/>
    <property type="match status" value="1"/>
</dbReference>
<dbReference type="GO" id="GO:0009306">
    <property type="term" value="P:protein secretion"/>
    <property type="evidence" value="ECO:0007669"/>
    <property type="project" value="UniProtKB-UniRule"/>
</dbReference>
<feature type="transmembrane region" description="Helical" evidence="7">
    <location>
        <begin position="56"/>
        <end position="76"/>
    </location>
</feature>
<dbReference type="InterPro" id="IPR005773">
    <property type="entry name" value="T3SS_YscR-like"/>
</dbReference>
<dbReference type="Proteomes" id="UP000839852">
    <property type="component" value="Unassembled WGS sequence"/>
</dbReference>
<dbReference type="PRINTS" id="PR01302">
    <property type="entry name" value="TYPE3IMPPROT"/>
</dbReference>
<evidence type="ECO:0000256" key="3">
    <source>
        <dbReference type="ARBA" id="ARBA00022475"/>
    </source>
</evidence>
<comment type="subcellular location">
    <subcellularLocation>
        <location evidence="1">Cell membrane</location>
        <topology evidence="1">Multi-pass membrane protein</topology>
    </subcellularLocation>
</comment>
<name>A0A344QXK9_SALER</name>
<dbReference type="Pfam" id="PF00813">
    <property type="entry name" value="FliP"/>
    <property type="match status" value="1"/>
</dbReference>
<keyword evidence="5 7" id="KW-1133">Transmembrane helix</keyword>
<keyword evidence="3 7" id="KW-1003">Cell membrane</keyword>
<dbReference type="GO" id="GO:0005886">
    <property type="term" value="C:plasma membrane"/>
    <property type="evidence" value="ECO:0007669"/>
    <property type="project" value="UniProtKB-SubCell"/>
</dbReference>
<proteinExistence type="inferred from homology"/>
<reference evidence="9" key="1">
    <citation type="submission" date="2018-06" db="EMBL/GenBank/DDBJ databases">
        <authorList>
            <person name="Ashton P.M."/>
            <person name="Dallman T."/>
            <person name="Nair S."/>
            <person name="De Pinna E."/>
            <person name="Peters T."/>
            <person name="Grant K."/>
        </authorList>
    </citation>
    <scope>NUCLEOTIDE SEQUENCE [LARGE SCALE GENOMIC DNA]</scope>
    <source>
        <strain evidence="9">319688</strain>
        <strain evidence="8">646013</strain>
    </source>
</reference>
<evidence type="ECO:0000256" key="7">
    <source>
        <dbReference type="RuleBase" id="RU362070"/>
    </source>
</evidence>